<keyword evidence="4" id="KW-0862">Zinc</keyword>
<evidence type="ECO:0000256" key="1">
    <source>
        <dbReference type="ARBA" id="ARBA00022468"/>
    </source>
</evidence>
<dbReference type="SMART" id="SM00105">
    <property type="entry name" value="ArfGap"/>
    <property type="match status" value="1"/>
</dbReference>
<dbReference type="FunFam" id="1.10.220.150:FF:000009">
    <property type="entry name" value="stromal membrane-associated protein 1 isoform X1"/>
    <property type="match status" value="1"/>
</dbReference>
<keyword evidence="8" id="KW-1185">Reference proteome</keyword>
<dbReference type="PANTHER" id="PTHR45705">
    <property type="entry name" value="FI20236P1"/>
    <property type="match status" value="1"/>
</dbReference>
<keyword evidence="2" id="KW-0479">Metal-binding</keyword>
<dbReference type="GO" id="GO:0008270">
    <property type="term" value="F:zinc ion binding"/>
    <property type="evidence" value="ECO:0007669"/>
    <property type="project" value="UniProtKB-KW"/>
</dbReference>
<dbReference type="Proteomes" id="UP000887540">
    <property type="component" value="Unplaced"/>
</dbReference>
<feature type="compositionally biased region" description="Polar residues" evidence="6">
    <location>
        <begin position="203"/>
        <end position="219"/>
    </location>
</feature>
<dbReference type="SUPFAM" id="SSF57863">
    <property type="entry name" value="ArfGap/RecO-like zinc finger"/>
    <property type="match status" value="1"/>
</dbReference>
<dbReference type="WBParaSite" id="ACRNAN_scaffold2920.g15179.t1">
    <property type="protein sequence ID" value="ACRNAN_scaffold2920.g15179.t1"/>
    <property type="gene ID" value="ACRNAN_scaffold2920.g15179"/>
</dbReference>
<dbReference type="InterPro" id="IPR001164">
    <property type="entry name" value="ArfGAP_dom"/>
</dbReference>
<accession>A0A914DJF0</accession>
<dbReference type="PROSITE" id="PS50115">
    <property type="entry name" value="ARFGAP"/>
    <property type="match status" value="1"/>
</dbReference>
<keyword evidence="1" id="KW-0343">GTPase activation</keyword>
<dbReference type="InterPro" id="IPR051718">
    <property type="entry name" value="ARF_GTPase-activating"/>
</dbReference>
<evidence type="ECO:0000313" key="8">
    <source>
        <dbReference type="Proteomes" id="UP000887540"/>
    </source>
</evidence>
<dbReference type="CDD" id="cd08839">
    <property type="entry name" value="ArfGap_SMAP"/>
    <property type="match status" value="1"/>
</dbReference>
<evidence type="ECO:0000256" key="6">
    <source>
        <dbReference type="SAM" id="MobiDB-lite"/>
    </source>
</evidence>
<feature type="region of interest" description="Disordered" evidence="6">
    <location>
        <begin position="144"/>
        <end position="219"/>
    </location>
</feature>
<feature type="region of interest" description="Disordered" evidence="6">
    <location>
        <begin position="266"/>
        <end position="286"/>
    </location>
</feature>
<evidence type="ECO:0000313" key="9">
    <source>
        <dbReference type="WBParaSite" id="ACRNAN_scaffold2920.g15179.t1"/>
    </source>
</evidence>
<dbReference type="AlphaFoldDB" id="A0A914DJF0"/>
<evidence type="ECO:0000256" key="2">
    <source>
        <dbReference type="ARBA" id="ARBA00022723"/>
    </source>
</evidence>
<dbReference type="InterPro" id="IPR037278">
    <property type="entry name" value="ARFGAP/RecO"/>
</dbReference>
<feature type="domain" description="Arf-GAP" evidence="7">
    <location>
        <begin position="18"/>
        <end position="136"/>
    </location>
</feature>
<proteinExistence type="predicted"/>
<evidence type="ECO:0000259" key="7">
    <source>
        <dbReference type="PROSITE" id="PS50115"/>
    </source>
</evidence>
<dbReference type="InterPro" id="IPR038508">
    <property type="entry name" value="ArfGAP_dom_sf"/>
</dbReference>
<dbReference type="Gene3D" id="1.10.220.150">
    <property type="entry name" value="Arf GTPase activating protein"/>
    <property type="match status" value="1"/>
</dbReference>
<dbReference type="Pfam" id="PF01412">
    <property type="entry name" value="ArfGap"/>
    <property type="match status" value="1"/>
</dbReference>
<sequence>MPPKTKVDLKKLEAERLQALLLDMTKEEENKYCADCEAKQPRWASWNLGVFLCIRCAGLHRNLGVHISKVKSVNLDSWTPEQVQSMRVMGNAKAKAVYEAELPDMFRRPQTDQALEQFIRAKYEQKRYLLREWSPPKVDIRDLPPLNLHEKNHPKVSPTSSQGSISGLSLSKPPIAGQPGQVKIPTNTPSPAIIDEQLLDFGSPTSPTNTSQATAQPSGGNVIDLFSPTGSSGSGTIGTPTQGKVEDLDDIFGPMVSVPTAMTSSVSASATPSIEHPPQDHQNSASLGDLNTLLVGSDSQEKKTTSDILSLFKNTQPTAYVAPVQNALPQQMIPGMGMNNFNVPGGIRPMNAPPVQGYGVQNAPPQMYNQMMPNLAQPGMIPQMIPTQPTRPTGSYGMDTASLFTGASGFSTPPAQSQQPIKPAQPAPFNPNAFSLFSGDSSLTFNAFSGSSNSATLNPTPSNNVVMNNSHDLGFGNLSLGTTNSQPVASSNTNTLDLLFS</sequence>
<dbReference type="GO" id="GO:0005096">
    <property type="term" value="F:GTPase activator activity"/>
    <property type="evidence" value="ECO:0007669"/>
    <property type="project" value="UniProtKB-KW"/>
</dbReference>
<name>A0A914DJF0_9BILA</name>
<protein>
    <submittedName>
        <fullName evidence="9">Arf-GAP domain-containing protein</fullName>
    </submittedName>
</protein>
<reference evidence="9" key="1">
    <citation type="submission" date="2022-11" db="UniProtKB">
        <authorList>
            <consortium name="WormBaseParasite"/>
        </authorList>
    </citation>
    <scope>IDENTIFICATION</scope>
</reference>
<evidence type="ECO:0000256" key="3">
    <source>
        <dbReference type="ARBA" id="ARBA00022771"/>
    </source>
</evidence>
<dbReference type="PANTHER" id="PTHR45705:SF1">
    <property type="entry name" value="FI20236P1"/>
    <property type="match status" value="1"/>
</dbReference>
<feature type="compositionally biased region" description="Basic and acidic residues" evidence="6">
    <location>
        <begin position="144"/>
        <end position="153"/>
    </location>
</feature>
<organism evidence="8 9">
    <name type="scientific">Acrobeloides nanus</name>
    <dbReference type="NCBI Taxonomy" id="290746"/>
    <lineage>
        <taxon>Eukaryota</taxon>
        <taxon>Metazoa</taxon>
        <taxon>Ecdysozoa</taxon>
        <taxon>Nematoda</taxon>
        <taxon>Chromadorea</taxon>
        <taxon>Rhabditida</taxon>
        <taxon>Tylenchina</taxon>
        <taxon>Cephalobomorpha</taxon>
        <taxon>Cephaloboidea</taxon>
        <taxon>Cephalobidae</taxon>
        <taxon>Acrobeloides</taxon>
    </lineage>
</organism>
<feature type="compositionally biased region" description="Low complexity" evidence="6">
    <location>
        <begin position="157"/>
        <end position="171"/>
    </location>
</feature>
<dbReference type="GO" id="GO:0005737">
    <property type="term" value="C:cytoplasm"/>
    <property type="evidence" value="ECO:0007669"/>
    <property type="project" value="TreeGrafter"/>
</dbReference>
<evidence type="ECO:0000256" key="4">
    <source>
        <dbReference type="ARBA" id="ARBA00022833"/>
    </source>
</evidence>
<evidence type="ECO:0000256" key="5">
    <source>
        <dbReference type="PROSITE-ProRule" id="PRU00288"/>
    </source>
</evidence>
<dbReference type="InterPro" id="IPR044732">
    <property type="entry name" value="ArfGAP_SMAP1-like"/>
</dbReference>
<keyword evidence="3 5" id="KW-0863">Zinc-finger</keyword>
<dbReference type="PRINTS" id="PR00405">
    <property type="entry name" value="REVINTRACTNG"/>
</dbReference>